<evidence type="ECO:0000313" key="4">
    <source>
        <dbReference type="Proteomes" id="UP000237447"/>
    </source>
</evidence>
<evidence type="ECO:0000313" key="2">
    <source>
        <dbReference type="EMBL" id="MDX8330418.1"/>
    </source>
</evidence>
<organism evidence="3 4">
    <name type="scientific">Agrobacterium rosae</name>
    <dbReference type="NCBI Taxonomy" id="1972867"/>
    <lineage>
        <taxon>Bacteria</taxon>
        <taxon>Pseudomonadati</taxon>
        <taxon>Pseudomonadota</taxon>
        <taxon>Alphaproteobacteria</taxon>
        <taxon>Hyphomicrobiales</taxon>
        <taxon>Rhizobiaceae</taxon>
        <taxon>Rhizobium/Agrobacterium group</taxon>
        <taxon>Agrobacterium</taxon>
    </lineage>
</organism>
<dbReference type="InterPro" id="IPR046358">
    <property type="entry name" value="Flagellin_C"/>
</dbReference>
<gene>
    <name evidence="3" type="ORF">CPJ18_21690</name>
    <name evidence="2" type="ORF">RMS29_14345</name>
</gene>
<evidence type="ECO:0000313" key="5">
    <source>
        <dbReference type="Proteomes" id="UP001277561"/>
    </source>
</evidence>
<accession>A0AAE5RUF6</accession>
<keyword evidence="2" id="KW-0969">Cilium</keyword>
<sequence length="80" mass="8592">MGAVTDGMAAVGSTQQQVDMQDEFNKVMMDNVSKGVGRLVDADMEEQSAKVTALQSQRQLAFQALSIANQTPNTVLGLFQ</sequence>
<keyword evidence="2" id="KW-0966">Cell projection</keyword>
<dbReference type="AlphaFoldDB" id="A0AAE5RUF6"/>
<feature type="domain" description="Flagellin C-terminal" evidence="1">
    <location>
        <begin position="3"/>
        <end position="79"/>
    </location>
</feature>
<dbReference type="Gene3D" id="1.20.1330.10">
    <property type="entry name" value="f41 fragment of flagellin, N-terminal domain"/>
    <property type="match status" value="1"/>
</dbReference>
<dbReference type="EMBL" id="NXEJ01000010">
    <property type="protein sequence ID" value="POO49358.1"/>
    <property type="molecule type" value="Genomic_DNA"/>
</dbReference>
<name>A0AAE5RUF6_9HYPH</name>
<proteinExistence type="predicted"/>
<protein>
    <submittedName>
        <fullName evidence="2">Flagellin</fullName>
    </submittedName>
</protein>
<dbReference type="Proteomes" id="UP000237447">
    <property type="component" value="Unassembled WGS sequence"/>
</dbReference>
<reference evidence="3 4" key="1">
    <citation type="journal article" date="2018" name="Syst. Appl. Microbiol.">
        <title>Agrobacterium rosae sp. nov., isolated from galls on different agricultural crops.</title>
        <authorList>
            <person name="Kuzmanovic N."/>
            <person name="Pulawska J."/>
            <person name="Smalla K."/>
            <person name="Nesme X."/>
        </authorList>
    </citation>
    <scope>NUCLEOTIDE SEQUENCE [LARGE SCALE GENOMIC DNA]</scope>
    <source>
        <strain evidence="3 4">NCPPB 1650</strain>
    </source>
</reference>
<evidence type="ECO:0000259" key="1">
    <source>
        <dbReference type="Pfam" id="PF00700"/>
    </source>
</evidence>
<dbReference type="SUPFAM" id="SSF64518">
    <property type="entry name" value="Phase 1 flagellin"/>
    <property type="match status" value="1"/>
</dbReference>
<keyword evidence="5" id="KW-1185">Reference proteome</keyword>
<dbReference type="Pfam" id="PF00700">
    <property type="entry name" value="Flagellin_C"/>
    <property type="match status" value="1"/>
</dbReference>
<comment type="caution">
    <text evidence="3">The sequence shown here is derived from an EMBL/GenBank/DDBJ whole genome shotgun (WGS) entry which is preliminary data.</text>
</comment>
<dbReference type="Proteomes" id="UP001277561">
    <property type="component" value="Unassembled WGS sequence"/>
</dbReference>
<evidence type="ECO:0000313" key="3">
    <source>
        <dbReference type="EMBL" id="POO49358.1"/>
    </source>
</evidence>
<dbReference type="RefSeq" id="WP_103659993.1">
    <property type="nucleotide sequence ID" value="NZ_CP192764.1"/>
</dbReference>
<dbReference type="GeneID" id="86881936"/>
<keyword evidence="2" id="KW-0282">Flagellum</keyword>
<reference evidence="2 5" key="2">
    <citation type="journal article" date="2023" name="Phytobiomes J">
        <title>Deciphering the key players within the bacterial microbiota associated with aerial crown gall tumors on rhododendron: Insights into the gallobiome.</title>
        <authorList>
            <person name="Kuzmanovic N."/>
            <person name="Nesme J."/>
            <person name="Wolf J."/>
            <person name="Neumann-Schaal M."/>
            <person name="Petersen J."/>
            <person name="Fernandez-Gnecco G."/>
            <person name="Sproeer C."/>
            <person name="Bunk B."/>
            <person name="Overmann J."/>
            <person name="Sorensen S.J."/>
            <person name="Idczak E."/>
            <person name="Smalla K."/>
        </authorList>
    </citation>
    <scope>NUCLEOTIDE SEQUENCE [LARGE SCALE GENOMIC DNA]</scope>
    <source>
        <strain evidence="5">rho-14.1</strain>
        <strain evidence="2">Rho-14.1</strain>
    </source>
</reference>
<dbReference type="EMBL" id="JAVRAD010000006">
    <property type="protein sequence ID" value="MDX8330418.1"/>
    <property type="molecule type" value="Genomic_DNA"/>
</dbReference>